<feature type="transmembrane region" description="Helical" evidence="1">
    <location>
        <begin position="6"/>
        <end position="21"/>
    </location>
</feature>
<evidence type="ECO:0000256" key="1">
    <source>
        <dbReference type="SAM" id="Phobius"/>
    </source>
</evidence>
<comment type="caution">
    <text evidence="2">The sequence shown here is derived from an EMBL/GenBank/DDBJ whole genome shotgun (WGS) entry which is preliminary data.</text>
</comment>
<keyword evidence="1" id="KW-0812">Transmembrane</keyword>
<gene>
    <name evidence="2" type="ORF">PIL02S_06816</name>
</gene>
<dbReference type="RefSeq" id="WP_110823056.1">
    <property type="nucleotide sequence ID" value="NZ_PRLG01000039.1"/>
</dbReference>
<evidence type="ECO:0000313" key="3">
    <source>
        <dbReference type="Proteomes" id="UP000247459"/>
    </source>
</evidence>
<protein>
    <submittedName>
        <fullName evidence="2">Uncharacterized protein</fullName>
    </submittedName>
</protein>
<proteinExistence type="predicted"/>
<dbReference type="OrthoDB" id="1913203at2"/>
<feature type="transmembrane region" description="Helical" evidence="1">
    <location>
        <begin position="28"/>
        <end position="50"/>
    </location>
</feature>
<feature type="transmembrane region" description="Helical" evidence="1">
    <location>
        <begin position="119"/>
        <end position="141"/>
    </location>
</feature>
<feature type="transmembrane region" description="Helical" evidence="1">
    <location>
        <begin position="62"/>
        <end position="83"/>
    </location>
</feature>
<keyword evidence="1" id="KW-0472">Membrane</keyword>
<evidence type="ECO:0000313" key="2">
    <source>
        <dbReference type="EMBL" id="PYY25222.1"/>
    </source>
</evidence>
<organism evidence="2 3">
    <name type="scientific">Paenibacillus illinoisensis</name>
    <dbReference type="NCBI Taxonomy" id="59845"/>
    <lineage>
        <taxon>Bacteria</taxon>
        <taxon>Bacillati</taxon>
        <taxon>Bacillota</taxon>
        <taxon>Bacilli</taxon>
        <taxon>Bacillales</taxon>
        <taxon>Paenibacillaceae</taxon>
        <taxon>Paenibacillus</taxon>
    </lineage>
</organism>
<feature type="transmembrane region" description="Helical" evidence="1">
    <location>
        <begin position="90"/>
        <end position="107"/>
    </location>
</feature>
<dbReference type="Proteomes" id="UP000247459">
    <property type="component" value="Unassembled WGS sequence"/>
</dbReference>
<dbReference type="EMBL" id="PRLG01000039">
    <property type="protein sequence ID" value="PYY25222.1"/>
    <property type="molecule type" value="Genomic_DNA"/>
</dbReference>
<accession>A0A2W0C546</accession>
<sequence length="151" mass="17209">MLGNIIFGFMIPVLIGGWILRRQPQILLVFYPLGVAASACINSVGFNFFWNILPNSNNQSYTALPMDLGIYPISGCLMMYAIIKKGAKPWLAIFITSVILTLIEWLAKEMGRVMYFNGWNIYWTAVSYLLPLVLAYVYGLLFRKLFIHSEL</sequence>
<keyword evidence="1" id="KW-1133">Transmembrane helix</keyword>
<dbReference type="AlphaFoldDB" id="A0A2W0C546"/>
<name>A0A2W0C546_9BACL</name>
<dbReference type="InterPro" id="IPR048147">
    <property type="entry name" value="CBO0543-like"/>
</dbReference>
<dbReference type="NCBIfam" id="NF041644">
    <property type="entry name" value="CBO0543_fam"/>
    <property type="match status" value="1"/>
</dbReference>
<reference evidence="2 3" key="1">
    <citation type="submission" date="2018-01" db="EMBL/GenBank/DDBJ databases">
        <title>Genome sequence of the PGP bacterium Paenibacillus illinoisensis E3.</title>
        <authorList>
            <person name="Rolli E."/>
            <person name="Marasco R."/>
            <person name="Bessem C."/>
            <person name="Michoud G."/>
            <person name="Gaiarsa S."/>
            <person name="Borin S."/>
            <person name="Daffonchio D."/>
        </authorList>
    </citation>
    <scope>NUCLEOTIDE SEQUENCE [LARGE SCALE GENOMIC DNA]</scope>
    <source>
        <strain evidence="2 3">E3</strain>
    </source>
</reference>